<dbReference type="Pfam" id="PF00580">
    <property type="entry name" value="UvrD-helicase"/>
    <property type="match status" value="1"/>
</dbReference>
<dbReference type="PANTHER" id="PTHR11070:SF2">
    <property type="entry name" value="ATP-DEPENDENT DNA HELICASE SRS2"/>
    <property type="match status" value="1"/>
</dbReference>
<dbReference type="InterPro" id="IPR014016">
    <property type="entry name" value="UvrD-like_ATP-bd"/>
</dbReference>
<organism evidence="8 9">
    <name type="scientific">Halovenus salina</name>
    <dbReference type="NCBI Taxonomy" id="1510225"/>
    <lineage>
        <taxon>Archaea</taxon>
        <taxon>Methanobacteriati</taxon>
        <taxon>Methanobacteriota</taxon>
        <taxon>Stenosarchaea group</taxon>
        <taxon>Halobacteria</taxon>
        <taxon>Halobacteriales</taxon>
        <taxon>Haloarculaceae</taxon>
        <taxon>Halovenus</taxon>
    </lineage>
</organism>
<dbReference type="AlphaFoldDB" id="A0ABD5W7E7"/>
<evidence type="ECO:0000256" key="3">
    <source>
        <dbReference type="ARBA" id="ARBA00022806"/>
    </source>
</evidence>
<evidence type="ECO:0000256" key="1">
    <source>
        <dbReference type="ARBA" id="ARBA00022741"/>
    </source>
</evidence>
<dbReference type="Gene3D" id="3.40.50.300">
    <property type="entry name" value="P-loop containing nucleotide triphosphate hydrolases"/>
    <property type="match status" value="3"/>
</dbReference>
<dbReference type="InterPro" id="IPR027417">
    <property type="entry name" value="P-loop_NTPase"/>
</dbReference>
<evidence type="ECO:0000313" key="8">
    <source>
        <dbReference type="EMBL" id="MFC7059897.1"/>
    </source>
</evidence>
<dbReference type="SUPFAM" id="SSF52540">
    <property type="entry name" value="P-loop containing nucleoside triphosphate hydrolases"/>
    <property type="match status" value="1"/>
</dbReference>
<keyword evidence="9" id="KW-1185">Reference proteome</keyword>
<keyword evidence="2 5" id="KW-0378">Hydrolase</keyword>
<feature type="domain" description="UvrD-like helicase ATP-binding" evidence="7">
    <location>
        <begin position="10"/>
        <end position="424"/>
    </location>
</feature>
<evidence type="ECO:0000256" key="2">
    <source>
        <dbReference type="ARBA" id="ARBA00022801"/>
    </source>
</evidence>
<dbReference type="GO" id="GO:0005524">
    <property type="term" value="F:ATP binding"/>
    <property type="evidence" value="ECO:0007669"/>
    <property type="project" value="UniProtKB-UniRule"/>
</dbReference>
<accession>A0ABD5W7E7</accession>
<dbReference type="InterPro" id="IPR000212">
    <property type="entry name" value="DNA_helicase_UvrD/REP"/>
</dbReference>
<feature type="region of interest" description="Disordered" evidence="6">
    <location>
        <begin position="891"/>
        <end position="917"/>
    </location>
</feature>
<sequence length="976" mass="108023">MSDTVPPLEGTQARIREEYFEHDSGLFVLDCKPGFGKSTTLNEIAAETLVRADAAGEQCPEQQLCVVSFSREDAASIEPGIKDALDAFAADTTGTYPVDISVQTARRLKRRLQLTDQIGTIDSVLRSIFEDIAAELGFDGMPSVGNTSQLSLLRQQCMASIRTDESYARQCQRLDAAYPPEDDADGDRLHGLLENARAKKRDRRLSTAEFESRLRATIDDVYPNGPPQTRADLLADISAFYSDAVAAEFEQTLPADQTTTSEAVLNDQDCYQEWHSCVDDFCTLLDAYERAYDDACRKQGVVSHADIAYWIAEYFDRTLTDVTGASQQTAEAYRDRVQRRYATKFQSLIIDEAQDISIAQHDALAPFVSEQTRVLMAGDVDQCIYVWRNARPEQFGTAFDGGEYFGTNWSVHHSYSGSQTYRMRPDIATAVDTIFGDVFTDLSRGGGETVTATTEYTPLNARRSASADPAVHVAAYSRPADPPGTPDWFEAEQTPLANYLAGGIADGTLDVNTDGDDTITVLFSRRLNMDALEAQLSSRGLSVVNASAHLFENPLVTLICRVVWWLVDPYDPERTREFIHSECLPLSAESTALFKDVEYRIDEISERIESEGRTATEDGFIAGLETLAHRRGRQTADPAEVFVEKIIETLCLRADPLDQNNAPDQRLAACDALLSLIADWESDDRYTVEELAKILEGYVQNPTDGIVLPVSNPEQYDVIFRTIHNMKGDEDDVVCVADLSGSITYYGPQNETFLAFGETLALAPPETVSRTDLTPSDQGPTQQNYGSLRWASDVWIDGQIAGAPSLSDVSQRYCAEQWRLLYVALSRARDHLVISLPSQCYHTDPNDAWSATIADALSTDQSPSRGQYEIPALYTKHQDTLTVGINDVTFPKETTDQTNQPTPRSAQPPADNKAGWTSRYINGTSLYQLTSNTDKSTLPHIMGRRPEINTVGSTATEMDLPAGSSQNSWELSRTEF</sequence>
<gene>
    <name evidence="8" type="ORF">ACFQQG_18920</name>
</gene>
<dbReference type="GO" id="GO:0043138">
    <property type="term" value="F:3'-5' DNA helicase activity"/>
    <property type="evidence" value="ECO:0007669"/>
    <property type="project" value="UniProtKB-EC"/>
</dbReference>
<protein>
    <submittedName>
        <fullName evidence="8">UvrD-helicase domain-containing protein</fullName>
    </submittedName>
</protein>
<name>A0ABD5W7E7_9EURY</name>
<evidence type="ECO:0000256" key="4">
    <source>
        <dbReference type="ARBA" id="ARBA00022840"/>
    </source>
</evidence>
<dbReference type="RefSeq" id="WP_382187272.1">
    <property type="nucleotide sequence ID" value="NZ_JBHSZI010000004.1"/>
</dbReference>
<feature type="compositionally biased region" description="Polar residues" evidence="6">
    <location>
        <begin position="896"/>
        <end position="905"/>
    </location>
</feature>
<proteinExistence type="predicted"/>
<keyword evidence="4 5" id="KW-0067">ATP-binding</keyword>
<evidence type="ECO:0000256" key="5">
    <source>
        <dbReference type="PROSITE-ProRule" id="PRU00560"/>
    </source>
</evidence>
<keyword evidence="3 5" id="KW-0347">Helicase</keyword>
<feature type="compositionally biased region" description="Polar residues" evidence="6">
    <location>
        <begin position="963"/>
        <end position="976"/>
    </location>
</feature>
<evidence type="ECO:0000313" key="9">
    <source>
        <dbReference type="Proteomes" id="UP001596445"/>
    </source>
</evidence>
<reference evidence="8 9" key="1">
    <citation type="journal article" date="2019" name="Int. J. Syst. Evol. Microbiol.">
        <title>The Global Catalogue of Microorganisms (GCM) 10K type strain sequencing project: providing services to taxonomists for standard genome sequencing and annotation.</title>
        <authorList>
            <consortium name="The Broad Institute Genomics Platform"/>
            <consortium name="The Broad Institute Genome Sequencing Center for Infectious Disease"/>
            <person name="Wu L."/>
            <person name="Ma J."/>
        </authorList>
    </citation>
    <scope>NUCLEOTIDE SEQUENCE [LARGE SCALE GENOMIC DNA]</scope>
    <source>
        <strain evidence="8 9">JCM 30072</strain>
    </source>
</reference>
<keyword evidence="1 5" id="KW-0547">Nucleotide-binding</keyword>
<comment type="caution">
    <text evidence="8">The sequence shown here is derived from an EMBL/GenBank/DDBJ whole genome shotgun (WGS) entry which is preliminary data.</text>
</comment>
<feature type="binding site" evidence="5">
    <location>
        <begin position="31"/>
        <end position="38"/>
    </location>
    <ligand>
        <name>ATP</name>
        <dbReference type="ChEBI" id="CHEBI:30616"/>
    </ligand>
</feature>
<dbReference type="Proteomes" id="UP001596445">
    <property type="component" value="Unassembled WGS sequence"/>
</dbReference>
<dbReference type="PROSITE" id="PS51198">
    <property type="entry name" value="UVRD_HELICASE_ATP_BIND"/>
    <property type="match status" value="1"/>
</dbReference>
<evidence type="ECO:0000256" key="6">
    <source>
        <dbReference type="SAM" id="MobiDB-lite"/>
    </source>
</evidence>
<dbReference type="PANTHER" id="PTHR11070">
    <property type="entry name" value="UVRD / RECB / PCRA DNA HELICASE FAMILY MEMBER"/>
    <property type="match status" value="1"/>
</dbReference>
<dbReference type="GO" id="GO:0016787">
    <property type="term" value="F:hydrolase activity"/>
    <property type="evidence" value="ECO:0007669"/>
    <property type="project" value="UniProtKB-UniRule"/>
</dbReference>
<dbReference type="EMBL" id="JBHSZI010000004">
    <property type="protein sequence ID" value="MFC7059897.1"/>
    <property type="molecule type" value="Genomic_DNA"/>
</dbReference>
<feature type="region of interest" description="Disordered" evidence="6">
    <location>
        <begin position="951"/>
        <end position="976"/>
    </location>
</feature>
<evidence type="ECO:0000259" key="7">
    <source>
        <dbReference type="PROSITE" id="PS51198"/>
    </source>
</evidence>